<evidence type="ECO:0000256" key="3">
    <source>
        <dbReference type="ARBA" id="ARBA00022989"/>
    </source>
</evidence>
<reference evidence="7" key="2">
    <citation type="submission" date="2020-03" db="EMBL/GenBank/DDBJ databases">
        <title>Complete Genome Sequence of Adlercreutzia sp. strain 8CFCBH1 Producing Equol, Isolated from Healthy Japanese Feces.</title>
        <authorList>
            <person name="Ogata Y."/>
            <person name="Sakamoto M."/>
            <person name="Ohkuma M."/>
            <person name="Hattori M."/>
            <person name="Suda W."/>
        </authorList>
    </citation>
    <scope>NUCLEOTIDE SEQUENCE [LARGE SCALE GENOMIC DNA]</scope>
    <source>
        <strain evidence="7">8CFCBH1</strain>
    </source>
</reference>
<keyword evidence="3 5" id="KW-1133">Transmembrane helix</keyword>
<organism evidence="6 7">
    <name type="scientific">Adlercreutzia hattorii</name>
    <dbReference type="NCBI Taxonomy" id="2707299"/>
    <lineage>
        <taxon>Bacteria</taxon>
        <taxon>Bacillati</taxon>
        <taxon>Actinomycetota</taxon>
        <taxon>Coriobacteriia</taxon>
        <taxon>Eggerthellales</taxon>
        <taxon>Eggerthellaceae</taxon>
        <taxon>Adlercreutzia</taxon>
    </lineage>
</organism>
<feature type="transmembrane region" description="Helical" evidence="5">
    <location>
        <begin position="21"/>
        <end position="54"/>
    </location>
</feature>
<gene>
    <name evidence="6" type="ORF">ADCFC_23960</name>
</gene>
<evidence type="ECO:0000313" key="7">
    <source>
        <dbReference type="Proteomes" id="UP000501727"/>
    </source>
</evidence>
<dbReference type="Proteomes" id="UP000501727">
    <property type="component" value="Chromosome"/>
</dbReference>
<comment type="subcellular location">
    <subcellularLocation>
        <location evidence="1">Membrane</location>
        <topology evidence="1">Multi-pass membrane protein</topology>
    </subcellularLocation>
</comment>
<name>A0A6F8SJ72_9ACTN</name>
<evidence type="ECO:0000256" key="1">
    <source>
        <dbReference type="ARBA" id="ARBA00004141"/>
    </source>
</evidence>
<feature type="transmembrane region" description="Helical" evidence="5">
    <location>
        <begin position="262"/>
        <end position="288"/>
    </location>
</feature>
<dbReference type="AlphaFoldDB" id="A0A6F8SJ72"/>
<proteinExistence type="predicted"/>
<evidence type="ECO:0000313" key="6">
    <source>
        <dbReference type="EMBL" id="BCA87446.1"/>
    </source>
</evidence>
<dbReference type="KEGG" id="ahat:ADCFC_00650"/>
<dbReference type="GO" id="GO:0005886">
    <property type="term" value="C:plasma membrane"/>
    <property type="evidence" value="ECO:0007669"/>
    <property type="project" value="UniProtKB-ARBA"/>
</dbReference>
<accession>A0A6F8SJ72</accession>
<dbReference type="RefSeq" id="WP_173111117.1">
    <property type="nucleotide sequence ID" value="NZ_AP022829.1"/>
</dbReference>
<evidence type="ECO:0000256" key="5">
    <source>
        <dbReference type="SAM" id="Phobius"/>
    </source>
</evidence>
<feature type="transmembrane region" description="Helical" evidence="5">
    <location>
        <begin position="233"/>
        <end position="256"/>
    </location>
</feature>
<evidence type="ECO:0000256" key="4">
    <source>
        <dbReference type="ARBA" id="ARBA00023136"/>
    </source>
</evidence>
<keyword evidence="7" id="KW-1185">Reference proteome</keyword>
<keyword evidence="2 5" id="KW-0812">Transmembrane</keyword>
<reference evidence="7" key="1">
    <citation type="journal article" date="2020" name="Microbiol. Resour. Announc.">
        <title>Complete Genome Sequence of Adlercreutzia sp. Strain 8CFCBH1, a Potent Producer of Equol, Isolated from Healthy Japanese Feces.</title>
        <authorList>
            <person name="Ogata Y."/>
            <person name="Sakamoto M."/>
            <person name="Ohkuma M."/>
            <person name="Hattori M."/>
            <person name="Suda W."/>
        </authorList>
    </citation>
    <scope>NUCLEOTIDE SEQUENCE [LARGE SCALE GENOMIC DNA]</scope>
    <source>
        <strain evidence="7">8CFCBH1</strain>
    </source>
</reference>
<protein>
    <submittedName>
        <fullName evidence="6">Cobalt transporter</fullName>
    </submittedName>
</protein>
<keyword evidence="4 5" id="KW-0472">Membrane</keyword>
<dbReference type="EMBL" id="AP022829">
    <property type="protein sequence ID" value="BCA87446.1"/>
    <property type="molecule type" value="Genomic_DNA"/>
</dbReference>
<dbReference type="InterPro" id="IPR003339">
    <property type="entry name" value="ABC/ECF_trnsptr_transmembrane"/>
</dbReference>
<feature type="transmembrane region" description="Helical" evidence="5">
    <location>
        <begin position="131"/>
        <end position="153"/>
    </location>
</feature>
<sequence length="303" mass="31982">MSTLPYQGRCAFASLHPAVTFGFFAGAIVLSMVLANPICQVMSVLLAAACYLTFRGREAWRFIAGLTAVLLVVTLSAPLFNTQGATVLLRWWGGRPYTLEALALGASTGLMLVAMMLWFASFHLVMTSDKFTYLFGRAIPALSLVLTMVLRLVPSYRRKADALMTARACIGKGPAEGASVAARVRDGGSVLLSLSADALESAVVAADSMTARGFGLSGRTHFALFRWEARDTVLVVAMGALVVGAVAAFAQGGFAITYFPTIVWPSAGAAVLMGAVCYGAFLAIPAVINCGGRALWRYSLSKS</sequence>
<evidence type="ECO:0000256" key="2">
    <source>
        <dbReference type="ARBA" id="ARBA00022692"/>
    </source>
</evidence>
<feature type="transmembrane region" description="Helical" evidence="5">
    <location>
        <begin position="101"/>
        <end position="125"/>
    </location>
</feature>
<dbReference type="CDD" id="cd16914">
    <property type="entry name" value="EcfT"/>
    <property type="match status" value="1"/>
</dbReference>
<feature type="transmembrane region" description="Helical" evidence="5">
    <location>
        <begin position="60"/>
        <end position="80"/>
    </location>
</feature>